<proteinExistence type="predicted"/>
<dbReference type="PANTHER" id="PTHR43433">
    <property type="entry name" value="HYDROLASE, ALPHA/BETA FOLD FAMILY PROTEIN"/>
    <property type="match status" value="1"/>
</dbReference>
<sequence>MTRTDAPTELSATLPDGRRVAVAAYGDPAGPAVVLLPSGPGSRRIDPDPAATAAAGVRLLVVDRPGYGGSDPLPAGAVPTLPAVADVVAAALADLGVRDAGVVGWSSGGWVAAALAARHPDLVRALAVVGSPAPDDEVPWVGEEHRAALRTMRRDPAGALAALAAQLAPLAGTGGDAALVGAGPADERLLADPQVRERVEAMLREAVRPGVLGMATDVVAVNVSPPGFDLGAVGARTTLFYAEQDAVVPLEAGGWWAARVPGARLETVAGVGHLLLLPAWGRVLAAVR</sequence>
<dbReference type="PRINTS" id="PR00111">
    <property type="entry name" value="ABHYDROLASE"/>
</dbReference>
<dbReference type="EMBL" id="QZEZ01000001">
    <property type="protein sequence ID" value="RJK98023.1"/>
    <property type="molecule type" value="Genomic_DNA"/>
</dbReference>
<evidence type="ECO:0000259" key="1">
    <source>
        <dbReference type="Pfam" id="PF00561"/>
    </source>
</evidence>
<evidence type="ECO:0000313" key="2">
    <source>
        <dbReference type="EMBL" id="RJK98023.1"/>
    </source>
</evidence>
<dbReference type="InterPro" id="IPR029058">
    <property type="entry name" value="AB_hydrolase_fold"/>
</dbReference>
<dbReference type="RefSeq" id="WP_119948950.1">
    <property type="nucleotide sequence ID" value="NZ_QZEZ01000001.1"/>
</dbReference>
<dbReference type="SUPFAM" id="SSF53474">
    <property type="entry name" value="alpha/beta-Hydrolases"/>
    <property type="match status" value="1"/>
</dbReference>
<dbReference type="InterPro" id="IPR050471">
    <property type="entry name" value="AB_hydrolase"/>
</dbReference>
<evidence type="ECO:0000313" key="3">
    <source>
        <dbReference type="Proteomes" id="UP000265614"/>
    </source>
</evidence>
<dbReference type="GO" id="GO:0016787">
    <property type="term" value="F:hydrolase activity"/>
    <property type="evidence" value="ECO:0007669"/>
    <property type="project" value="UniProtKB-KW"/>
</dbReference>
<dbReference type="PANTHER" id="PTHR43433:SF5">
    <property type="entry name" value="AB HYDROLASE-1 DOMAIN-CONTAINING PROTEIN"/>
    <property type="match status" value="1"/>
</dbReference>
<keyword evidence="2" id="KW-0378">Hydrolase</keyword>
<keyword evidence="3" id="KW-1185">Reference proteome</keyword>
<comment type="caution">
    <text evidence="2">The sequence shown here is derived from an EMBL/GenBank/DDBJ whole genome shotgun (WGS) entry which is preliminary data.</text>
</comment>
<name>A0A3A3Z4W9_9ACTN</name>
<accession>A0A3A3Z4W9</accession>
<dbReference type="OrthoDB" id="3519228at2"/>
<protein>
    <submittedName>
        <fullName evidence="2">Alpha/beta hydrolase</fullName>
    </submittedName>
</protein>
<dbReference type="Gene3D" id="3.40.50.1820">
    <property type="entry name" value="alpha/beta hydrolase"/>
    <property type="match status" value="1"/>
</dbReference>
<dbReference type="Proteomes" id="UP000265614">
    <property type="component" value="Unassembled WGS sequence"/>
</dbReference>
<dbReference type="Pfam" id="PF00561">
    <property type="entry name" value="Abhydrolase_1"/>
    <property type="match status" value="1"/>
</dbReference>
<dbReference type="AlphaFoldDB" id="A0A3A3Z4W9"/>
<gene>
    <name evidence="2" type="ORF">D5H78_03470</name>
</gene>
<organism evidence="2 3">
    <name type="scientific">Vallicoccus soli</name>
    <dbReference type="NCBI Taxonomy" id="2339232"/>
    <lineage>
        <taxon>Bacteria</taxon>
        <taxon>Bacillati</taxon>
        <taxon>Actinomycetota</taxon>
        <taxon>Actinomycetes</taxon>
        <taxon>Motilibacterales</taxon>
        <taxon>Vallicoccaceae</taxon>
        <taxon>Vallicoccus</taxon>
    </lineage>
</organism>
<feature type="domain" description="AB hydrolase-1" evidence="1">
    <location>
        <begin position="31"/>
        <end position="277"/>
    </location>
</feature>
<dbReference type="InterPro" id="IPR000073">
    <property type="entry name" value="AB_hydrolase_1"/>
</dbReference>
<reference evidence="2 3" key="1">
    <citation type="submission" date="2018-09" db="EMBL/GenBank/DDBJ databases">
        <title>YIM 75000 draft genome.</title>
        <authorList>
            <person name="Tang S."/>
            <person name="Feng Y."/>
        </authorList>
    </citation>
    <scope>NUCLEOTIDE SEQUENCE [LARGE SCALE GENOMIC DNA]</scope>
    <source>
        <strain evidence="2 3">YIM 75000</strain>
    </source>
</reference>